<proteinExistence type="predicted"/>
<reference evidence="1 2" key="1">
    <citation type="journal article" date="2018" name="Sci. Rep.">
        <title>Genomic signatures of local adaptation to the degree of environmental predictability in rotifers.</title>
        <authorList>
            <person name="Franch-Gras L."/>
            <person name="Hahn C."/>
            <person name="Garcia-Roger E.M."/>
            <person name="Carmona M.J."/>
            <person name="Serra M."/>
            <person name="Gomez A."/>
        </authorList>
    </citation>
    <scope>NUCLEOTIDE SEQUENCE [LARGE SCALE GENOMIC DNA]</scope>
    <source>
        <strain evidence="1">HYR1</strain>
    </source>
</reference>
<evidence type="ECO:0000313" key="1">
    <source>
        <dbReference type="EMBL" id="RNA40054.1"/>
    </source>
</evidence>
<accession>A0A3M7SW60</accession>
<organism evidence="1 2">
    <name type="scientific">Brachionus plicatilis</name>
    <name type="common">Marine rotifer</name>
    <name type="synonym">Brachionus muelleri</name>
    <dbReference type="NCBI Taxonomy" id="10195"/>
    <lineage>
        <taxon>Eukaryota</taxon>
        <taxon>Metazoa</taxon>
        <taxon>Spiralia</taxon>
        <taxon>Gnathifera</taxon>
        <taxon>Rotifera</taxon>
        <taxon>Eurotatoria</taxon>
        <taxon>Monogononta</taxon>
        <taxon>Pseudotrocha</taxon>
        <taxon>Ploima</taxon>
        <taxon>Brachionidae</taxon>
        <taxon>Brachionus</taxon>
    </lineage>
</organism>
<protein>
    <submittedName>
        <fullName evidence="1">Uncharacterized protein</fullName>
    </submittedName>
</protein>
<dbReference type="EMBL" id="REGN01000684">
    <property type="protein sequence ID" value="RNA40054.1"/>
    <property type="molecule type" value="Genomic_DNA"/>
</dbReference>
<dbReference type="Proteomes" id="UP000276133">
    <property type="component" value="Unassembled WGS sequence"/>
</dbReference>
<comment type="caution">
    <text evidence="1">The sequence shown here is derived from an EMBL/GenBank/DDBJ whole genome shotgun (WGS) entry which is preliminary data.</text>
</comment>
<gene>
    <name evidence="1" type="ORF">BpHYR1_029025</name>
</gene>
<name>A0A3M7SW60_BRAPC</name>
<dbReference type="AlphaFoldDB" id="A0A3M7SW60"/>
<keyword evidence="2" id="KW-1185">Reference proteome</keyword>
<evidence type="ECO:0000313" key="2">
    <source>
        <dbReference type="Proteomes" id="UP000276133"/>
    </source>
</evidence>
<sequence>MLANKSDSIERFVLSNDEVEPSISKFSAESLLDALIINFNNAPKIKALLKHRRGPLKTSTKNGYFIRYWIWFRQVLFFVSTIVLDPYFFDQYPKVSYNSAMVGPIILKLKNLNSLTIEICIKIFFFLIKLGVFDHADHTYELCFGQKSVRWAWHSIFGELDILSNEVSEKVPLCLFLKQQRSLAI</sequence>